<evidence type="ECO:0000313" key="4">
    <source>
        <dbReference type="Proteomes" id="UP000295765"/>
    </source>
</evidence>
<evidence type="ECO:0000313" key="3">
    <source>
        <dbReference type="EMBL" id="TCO81123.1"/>
    </source>
</evidence>
<dbReference type="RefSeq" id="WP_132542379.1">
    <property type="nucleotide sequence ID" value="NZ_SLWY01000010.1"/>
</dbReference>
<dbReference type="SUPFAM" id="SSF56059">
    <property type="entry name" value="Glutathione synthetase ATP-binding domain-like"/>
    <property type="match status" value="1"/>
</dbReference>
<dbReference type="PROSITE" id="PS50975">
    <property type="entry name" value="ATP_GRASP"/>
    <property type="match status" value="1"/>
</dbReference>
<evidence type="ECO:0000259" key="2">
    <source>
        <dbReference type="PROSITE" id="PS50975"/>
    </source>
</evidence>
<keyword evidence="4" id="KW-1185">Reference proteome</keyword>
<dbReference type="NCBIfam" id="NF005096">
    <property type="entry name" value="PRK06524.1"/>
    <property type="match status" value="1"/>
</dbReference>
<comment type="caution">
    <text evidence="3">The sequence shown here is derived from an EMBL/GenBank/DDBJ whole genome shotgun (WGS) entry which is preliminary data.</text>
</comment>
<dbReference type="OrthoDB" id="4632333at2"/>
<dbReference type="EMBL" id="SLWY01000010">
    <property type="protein sequence ID" value="TCO81123.1"/>
    <property type="molecule type" value="Genomic_DNA"/>
</dbReference>
<proteinExistence type="predicted"/>
<name>A0A4R2L3Z0_9GAMM</name>
<sequence length="484" mass="54708">MNTAARPSLNGLSEIFSFFRTNTTPIYFVSPVPFSLLGIDRWVKNIEFINYFDSFDRHHPRCFVPHLSGWRDFMSMEEVGNFLLGHKEVVDHIKATGPGKVMLVMFDEESEQLVRELGCEMALPPDVLRRRIDSKIETTRLGNEAGVASAPNTMGRAKTYAELLTLAQGANLGTDLVVQTPYGDSGRTTFFVKSEADWEKYADKMEDEELKVMRYIRHMPGTLEACATRHGTLVGPMMMDITGFEELTPYKGGWCGNDVFPGALPPERRDKVRKMAQALGDRLWKEGYKGVFCVDFLIDTDTGEVYLGELNPRISGASPPTNLITSMYGGVPLFLFHLLEFMDVDYTIDLDAVQARWVEFDTWSQLVLKQSEDKVELITRAPASGIWKLNPDGSIRFDRFATDFTEVVGEDEGFYMRVYGAAEYRYKGADMGILFTRGRMQTDDRELTERAKIWARGILAQFEGVPPAPHVPVVPPDPFEGKMF</sequence>
<protein>
    <submittedName>
        <fullName evidence="3">ATP-grasp domain-containing protein</fullName>
    </submittedName>
</protein>
<gene>
    <name evidence="3" type="ORF">EV699_110149</name>
</gene>
<dbReference type="GO" id="GO:0005524">
    <property type="term" value="F:ATP binding"/>
    <property type="evidence" value="ECO:0007669"/>
    <property type="project" value="UniProtKB-UniRule"/>
</dbReference>
<dbReference type="AlphaFoldDB" id="A0A4R2L3Z0"/>
<keyword evidence="1" id="KW-0067">ATP-binding</keyword>
<feature type="domain" description="ATP-grasp" evidence="2">
    <location>
        <begin position="139"/>
        <end position="342"/>
    </location>
</feature>
<dbReference type="Gene3D" id="3.30.470.20">
    <property type="entry name" value="ATP-grasp fold, B domain"/>
    <property type="match status" value="1"/>
</dbReference>
<dbReference type="Proteomes" id="UP000295765">
    <property type="component" value="Unassembled WGS sequence"/>
</dbReference>
<dbReference type="GO" id="GO:0046872">
    <property type="term" value="F:metal ion binding"/>
    <property type="evidence" value="ECO:0007669"/>
    <property type="project" value="InterPro"/>
</dbReference>
<keyword evidence="1" id="KW-0547">Nucleotide-binding</keyword>
<organism evidence="3 4">
    <name type="scientific">Plasticicumulans lactativorans</name>
    <dbReference type="NCBI Taxonomy" id="1133106"/>
    <lineage>
        <taxon>Bacteria</taxon>
        <taxon>Pseudomonadati</taxon>
        <taxon>Pseudomonadota</taxon>
        <taxon>Gammaproteobacteria</taxon>
        <taxon>Candidatus Competibacteraceae</taxon>
        <taxon>Plasticicumulans</taxon>
    </lineage>
</organism>
<dbReference type="InterPro" id="IPR011761">
    <property type="entry name" value="ATP-grasp"/>
</dbReference>
<reference evidence="3 4" key="1">
    <citation type="submission" date="2019-03" db="EMBL/GenBank/DDBJ databases">
        <title>Genomic Encyclopedia of Type Strains, Phase IV (KMG-IV): sequencing the most valuable type-strain genomes for metagenomic binning, comparative biology and taxonomic classification.</title>
        <authorList>
            <person name="Goeker M."/>
        </authorList>
    </citation>
    <scope>NUCLEOTIDE SEQUENCE [LARGE SCALE GENOMIC DNA]</scope>
    <source>
        <strain evidence="3 4">DSM 25287</strain>
    </source>
</reference>
<accession>A0A4R2L3Z0</accession>
<evidence type="ECO:0000256" key="1">
    <source>
        <dbReference type="PROSITE-ProRule" id="PRU00409"/>
    </source>
</evidence>